<keyword evidence="2" id="KW-1133">Transmembrane helix</keyword>
<organism evidence="3 4">
    <name type="scientific">Polarella glacialis</name>
    <name type="common">Dinoflagellate</name>
    <dbReference type="NCBI Taxonomy" id="89957"/>
    <lineage>
        <taxon>Eukaryota</taxon>
        <taxon>Sar</taxon>
        <taxon>Alveolata</taxon>
        <taxon>Dinophyceae</taxon>
        <taxon>Suessiales</taxon>
        <taxon>Suessiaceae</taxon>
        <taxon>Polarella</taxon>
    </lineage>
</organism>
<accession>A0A813L6A8</accession>
<feature type="transmembrane region" description="Helical" evidence="2">
    <location>
        <begin position="506"/>
        <end position="524"/>
    </location>
</feature>
<feature type="transmembrane region" description="Helical" evidence="2">
    <location>
        <begin position="364"/>
        <end position="387"/>
    </location>
</feature>
<sequence length="785" mass="86808">MDPSSLFQCLHFPGGLTQTDWFSMFQGGLGLGYGVTAYNQNAYCNDVSWRQNQMYQEKNYHLSWVAIAREDVREMMSISVNRINNYMLVATLIMAVAADALFFVQTFHDDSPGFVLNAFWLSMGISIAFFALSIMFGIKGQNSAFVNTMRLLTWEIRPENPAPYIHDYMGQASKYEKDGLKQLFRVPGVSPSYNHARRSKSESREHSGDRELGSHAAVTHGQGSLRSRKSGSSRGGLDDYEEQQPAALEQLVPRTKELIYLARFAHYMQLWIPYEANAKYCIGLGLITLAQGGAYFSLGMLRWSSEYGAVPAVAMMVIFVYLTIMVYMQNYRAKHYFVTWLVVFLFAWGPTAAAVGTLVQYPPIIRQVCAPLTCLGQCCLYLGVFFVSFVELKPPSTVANQYIEGLHGERFTTWSPGTKHIVDPSMAHETEDKLRQSFRGKSFTRQLSQKVFGKTLAEDENNYNNNNNNSNNNNSLPEVGGEASTPQSERVEEETALLVQRTCIRLVRSTLFLSALLWASLLFVEVLSSSHSMAEDAKNGYSGVVNLQELPIDWPSDATWLHALTCRRGSEFFVANRYQVFRVDPTRRTAKAEPCGDLQWPITDVSSHCNSTSGPCRPLVLLEDALAGGRPGASVVVDCGATAGKMPLLREPVTAQRFSVNAMPSTAAELLALHGGRVVEYGQALPGSPLKGFSPRCERAAVGDDVLSIDTAGDRLFVFRPRAEKDGAPTVSGSVDVRLLLSSEKIGTWQLPPDHDSLVSGCALDAKTVVLLTGGAQPRLWLGQV</sequence>
<gene>
    <name evidence="3" type="ORF">PGLA2088_LOCUS41958</name>
</gene>
<dbReference type="EMBL" id="CAJNNW010034072">
    <property type="protein sequence ID" value="CAE8721496.1"/>
    <property type="molecule type" value="Genomic_DNA"/>
</dbReference>
<comment type="caution">
    <text evidence="3">The sequence shown here is derived from an EMBL/GenBank/DDBJ whole genome shotgun (WGS) entry which is preliminary data.</text>
</comment>
<feature type="region of interest" description="Disordered" evidence="1">
    <location>
        <begin position="459"/>
        <end position="489"/>
    </location>
</feature>
<protein>
    <submittedName>
        <fullName evidence="3">Uncharacterized protein</fullName>
    </submittedName>
</protein>
<evidence type="ECO:0000313" key="3">
    <source>
        <dbReference type="EMBL" id="CAE8721496.1"/>
    </source>
</evidence>
<feature type="transmembrane region" description="Helical" evidence="2">
    <location>
        <begin position="119"/>
        <end position="138"/>
    </location>
</feature>
<name>A0A813L6A8_POLGL</name>
<evidence type="ECO:0000256" key="1">
    <source>
        <dbReference type="SAM" id="MobiDB-lite"/>
    </source>
</evidence>
<evidence type="ECO:0000313" key="4">
    <source>
        <dbReference type="Proteomes" id="UP000626109"/>
    </source>
</evidence>
<dbReference type="Proteomes" id="UP000626109">
    <property type="component" value="Unassembled WGS sequence"/>
</dbReference>
<evidence type="ECO:0000256" key="2">
    <source>
        <dbReference type="SAM" id="Phobius"/>
    </source>
</evidence>
<feature type="transmembrane region" description="Helical" evidence="2">
    <location>
        <begin position="307"/>
        <end position="328"/>
    </location>
</feature>
<keyword evidence="2" id="KW-0812">Transmembrane</keyword>
<feature type="compositionally biased region" description="Basic and acidic residues" evidence="1">
    <location>
        <begin position="199"/>
        <end position="213"/>
    </location>
</feature>
<dbReference type="AlphaFoldDB" id="A0A813L6A8"/>
<reference evidence="3" key="1">
    <citation type="submission" date="2021-02" db="EMBL/GenBank/DDBJ databases">
        <authorList>
            <person name="Dougan E. K."/>
            <person name="Rhodes N."/>
            <person name="Thang M."/>
            <person name="Chan C."/>
        </authorList>
    </citation>
    <scope>NUCLEOTIDE SEQUENCE</scope>
</reference>
<feature type="transmembrane region" description="Helical" evidence="2">
    <location>
        <begin position="280"/>
        <end position="301"/>
    </location>
</feature>
<feature type="transmembrane region" description="Helical" evidence="2">
    <location>
        <begin position="335"/>
        <end position="358"/>
    </location>
</feature>
<feature type="compositionally biased region" description="Low complexity" evidence="1">
    <location>
        <begin position="462"/>
        <end position="475"/>
    </location>
</feature>
<keyword evidence="2" id="KW-0472">Membrane</keyword>
<feature type="transmembrane region" description="Helical" evidence="2">
    <location>
        <begin position="83"/>
        <end position="107"/>
    </location>
</feature>
<feature type="region of interest" description="Disordered" evidence="1">
    <location>
        <begin position="187"/>
        <end position="239"/>
    </location>
</feature>
<proteinExistence type="predicted"/>